<reference evidence="2 3" key="1">
    <citation type="journal article" date="2012" name="New Phytol.">
        <title>Insight into trade-off between wood decay and parasitism from the genome of a fungal forest pathogen.</title>
        <authorList>
            <person name="Olson A."/>
            <person name="Aerts A."/>
            <person name="Asiegbu F."/>
            <person name="Belbahri L."/>
            <person name="Bouzid O."/>
            <person name="Broberg A."/>
            <person name="Canback B."/>
            <person name="Coutinho P.M."/>
            <person name="Cullen D."/>
            <person name="Dalman K."/>
            <person name="Deflorio G."/>
            <person name="van Diepen L.T."/>
            <person name="Dunand C."/>
            <person name="Duplessis S."/>
            <person name="Durling M."/>
            <person name="Gonthier P."/>
            <person name="Grimwood J."/>
            <person name="Fossdal C.G."/>
            <person name="Hansson D."/>
            <person name="Henrissat B."/>
            <person name="Hietala A."/>
            <person name="Himmelstrand K."/>
            <person name="Hoffmeister D."/>
            <person name="Hogberg N."/>
            <person name="James T.Y."/>
            <person name="Karlsson M."/>
            <person name="Kohler A."/>
            <person name="Kues U."/>
            <person name="Lee Y.H."/>
            <person name="Lin Y.C."/>
            <person name="Lind M."/>
            <person name="Lindquist E."/>
            <person name="Lombard V."/>
            <person name="Lucas S."/>
            <person name="Lunden K."/>
            <person name="Morin E."/>
            <person name="Murat C."/>
            <person name="Park J."/>
            <person name="Raffaello T."/>
            <person name="Rouze P."/>
            <person name="Salamov A."/>
            <person name="Schmutz J."/>
            <person name="Solheim H."/>
            <person name="Stahlberg J."/>
            <person name="Velez H."/>
            <person name="de Vries R.P."/>
            <person name="Wiebenga A."/>
            <person name="Woodward S."/>
            <person name="Yakovlev I."/>
            <person name="Garbelotto M."/>
            <person name="Martin F."/>
            <person name="Grigoriev I.V."/>
            <person name="Stenlid J."/>
        </authorList>
    </citation>
    <scope>NUCLEOTIDE SEQUENCE [LARGE SCALE GENOMIC DNA]</scope>
    <source>
        <strain evidence="2 3">TC 32-1</strain>
    </source>
</reference>
<feature type="region of interest" description="Disordered" evidence="1">
    <location>
        <begin position="1"/>
        <end position="31"/>
    </location>
</feature>
<evidence type="ECO:0000313" key="2">
    <source>
        <dbReference type="EMBL" id="ETW84974.1"/>
    </source>
</evidence>
<feature type="region of interest" description="Disordered" evidence="1">
    <location>
        <begin position="186"/>
        <end position="219"/>
    </location>
</feature>
<evidence type="ECO:0000313" key="3">
    <source>
        <dbReference type="Proteomes" id="UP000030671"/>
    </source>
</evidence>
<feature type="region of interest" description="Disordered" evidence="1">
    <location>
        <begin position="531"/>
        <end position="568"/>
    </location>
</feature>
<accession>W4KGY3</accession>
<dbReference type="GeneID" id="20676802"/>
<sequence>MTMTTTTTLRKMTLRNSGGGGKTRGNREGTNGYIPLSLGSLFLPRTRTPLALDLLSTSPSTAYPSTLPAPSSRPLNLSHIRPALPSAPLSRSTRSPVRLAPPSDPLDPIARCATLPALLARSHAHWPAGPPARWPTGPLAHRPARPHRPHRLAHRIGFPDLRSTDPHLPLDAALACSLQLDTTAVHHPDTSSASSTFPLPPPPSPLAGGRDCTVQDQSKPISATSTALLRAALLDQTAAAASASASSRTGRCRLGRHRLDDTDSTTPTRRRRLDDADSTTPPRPYRLDAALSRPRRRLNASVSIPTPDDDTRFAATASDDLDSTPPPRLYRLDATPSTARLDHTSTLPGADDGPRLDNAASTSDPHHAAASTLPPPLPVPCLDNGASPEAPHSTAPPHVFIHPACSSTTTAPARHDGPDDDTEASALLPARSVPMTPGVQQPSRSCQLFTLRPARRLYTPGPDHLTAWTLPPRAHHRDRQRRGLDGPASSPTRRRRLPLAAFSSLPTVAPRGRGVARCLVMHNRGLVNRGVEDVPMTTASSPSLPHVGPPTQGSGRALMWRPPGADPS</sequence>
<dbReference type="Proteomes" id="UP000030671">
    <property type="component" value="Unassembled WGS sequence"/>
</dbReference>
<dbReference type="AlphaFoldDB" id="W4KGY3"/>
<gene>
    <name evidence="2" type="ORF">HETIRDRAFT_457205</name>
</gene>
<protein>
    <submittedName>
        <fullName evidence="2">Uncharacterized protein</fullName>
    </submittedName>
</protein>
<dbReference type="RefSeq" id="XP_009541871.1">
    <property type="nucleotide sequence ID" value="XM_009543576.1"/>
</dbReference>
<organism evidence="2 3">
    <name type="scientific">Heterobasidion irregulare (strain TC 32-1)</name>
    <dbReference type="NCBI Taxonomy" id="747525"/>
    <lineage>
        <taxon>Eukaryota</taxon>
        <taxon>Fungi</taxon>
        <taxon>Dikarya</taxon>
        <taxon>Basidiomycota</taxon>
        <taxon>Agaricomycotina</taxon>
        <taxon>Agaricomycetes</taxon>
        <taxon>Russulales</taxon>
        <taxon>Bondarzewiaceae</taxon>
        <taxon>Heterobasidion</taxon>
        <taxon>Heterobasidion annosum species complex</taxon>
    </lineage>
</organism>
<feature type="region of interest" description="Disordered" evidence="1">
    <location>
        <begin position="241"/>
        <end position="396"/>
    </location>
</feature>
<evidence type="ECO:0000256" key="1">
    <source>
        <dbReference type="SAM" id="MobiDB-lite"/>
    </source>
</evidence>
<dbReference type="EMBL" id="KI925455">
    <property type="protein sequence ID" value="ETW84974.1"/>
    <property type="molecule type" value="Genomic_DNA"/>
</dbReference>
<dbReference type="KEGG" id="hir:HETIRDRAFT_457205"/>
<dbReference type="HOGENOM" id="CLU_022724_0_0_1"/>
<name>W4KGY3_HETIT</name>
<feature type="compositionally biased region" description="Low complexity" evidence="1">
    <location>
        <begin position="1"/>
        <end position="16"/>
    </location>
</feature>
<feature type="region of interest" description="Disordered" evidence="1">
    <location>
        <begin position="462"/>
        <end position="497"/>
    </location>
</feature>
<dbReference type="InParanoid" id="W4KGY3"/>
<proteinExistence type="predicted"/>
<keyword evidence="3" id="KW-1185">Reference proteome</keyword>
<feature type="region of interest" description="Disordered" evidence="1">
    <location>
        <begin position="84"/>
        <end position="103"/>
    </location>
</feature>